<evidence type="ECO:0000259" key="1">
    <source>
        <dbReference type="Pfam" id="PF00685"/>
    </source>
</evidence>
<dbReference type="Gene3D" id="3.40.50.300">
    <property type="entry name" value="P-loop containing nucleotide triphosphate hydrolases"/>
    <property type="match status" value="1"/>
</dbReference>
<dbReference type="PANTHER" id="PTHR15723">
    <property type="entry name" value="CARBOHYDRATE SULFOTRANSFERASE 15"/>
    <property type="match status" value="1"/>
</dbReference>
<keyword evidence="3" id="KW-1185">Reference proteome</keyword>
<dbReference type="Proteomes" id="UP001208570">
    <property type="component" value="Unassembled WGS sequence"/>
</dbReference>
<protein>
    <recommendedName>
        <fullName evidence="1">Sulfotransferase domain-containing protein</fullName>
    </recommendedName>
</protein>
<dbReference type="InterPro" id="IPR052654">
    <property type="entry name" value="CS_Sulfotransferase"/>
</dbReference>
<dbReference type="InterPro" id="IPR027417">
    <property type="entry name" value="P-loop_NTPase"/>
</dbReference>
<proteinExistence type="predicted"/>
<name>A0AAD9IZL8_9ANNE</name>
<sequence>MYMAERKQTGSPEHFHELTTQAIKHYDACFLKFGMRSCVYNVSLYHDVFPITLRASLYSVHLRDWLNVFPKKQLMIIKAEDYYSDRLHVLNEAFRFLDISNLSSTASNFVQTRRPSNQMKYSPMFSSSKELLDVFFKPLNKHLEHILERKFWS</sequence>
<gene>
    <name evidence="2" type="ORF">LSH36_810g01022</name>
</gene>
<accession>A0AAD9IZL8</accession>
<organism evidence="2 3">
    <name type="scientific">Paralvinella palmiformis</name>
    <dbReference type="NCBI Taxonomy" id="53620"/>
    <lineage>
        <taxon>Eukaryota</taxon>
        <taxon>Metazoa</taxon>
        <taxon>Spiralia</taxon>
        <taxon>Lophotrochozoa</taxon>
        <taxon>Annelida</taxon>
        <taxon>Polychaeta</taxon>
        <taxon>Sedentaria</taxon>
        <taxon>Canalipalpata</taxon>
        <taxon>Terebellida</taxon>
        <taxon>Terebelliformia</taxon>
        <taxon>Alvinellidae</taxon>
        <taxon>Paralvinella</taxon>
    </lineage>
</organism>
<comment type="caution">
    <text evidence="2">The sequence shown here is derived from an EMBL/GenBank/DDBJ whole genome shotgun (WGS) entry which is preliminary data.</text>
</comment>
<evidence type="ECO:0000313" key="3">
    <source>
        <dbReference type="Proteomes" id="UP001208570"/>
    </source>
</evidence>
<reference evidence="2" key="1">
    <citation type="journal article" date="2023" name="Mol. Biol. Evol.">
        <title>Third-Generation Sequencing Reveals the Adaptive Role of the Epigenome in Three Deep-Sea Polychaetes.</title>
        <authorList>
            <person name="Perez M."/>
            <person name="Aroh O."/>
            <person name="Sun Y."/>
            <person name="Lan Y."/>
            <person name="Juniper S.K."/>
            <person name="Young C.R."/>
            <person name="Angers B."/>
            <person name="Qian P.Y."/>
        </authorList>
    </citation>
    <scope>NUCLEOTIDE SEQUENCE</scope>
    <source>
        <strain evidence="2">P08H-3</strain>
    </source>
</reference>
<dbReference type="AlphaFoldDB" id="A0AAD9IZL8"/>
<feature type="domain" description="Sulfotransferase" evidence="1">
    <location>
        <begin position="52"/>
        <end position="129"/>
    </location>
</feature>
<dbReference type="PANTHER" id="PTHR15723:SF0">
    <property type="entry name" value="CARBOHYDRATE SULFOTRANSFERASE 15"/>
    <property type="match status" value="1"/>
</dbReference>
<dbReference type="InterPro" id="IPR000863">
    <property type="entry name" value="Sulfotransferase_dom"/>
</dbReference>
<dbReference type="EMBL" id="JAODUP010000809">
    <property type="protein sequence ID" value="KAK2143832.1"/>
    <property type="molecule type" value="Genomic_DNA"/>
</dbReference>
<evidence type="ECO:0000313" key="2">
    <source>
        <dbReference type="EMBL" id="KAK2143832.1"/>
    </source>
</evidence>
<dbReference type="GO" id="GO:0019319">
    <property type="term" value="P:hexose biosynthetic process"/>
    <property type="evidence" value="ECO:0007669"/>
    <property type="project" value="TreeGrafter"/>
</dbReference>
<dbReference type="SUPFAM" id="SSF52540">
    <property type="entry name" value="P-loop containing nucleoside triphosphate hydrolases"/>
    <property type="match status" value="1"/>
</dbReference>
<dbReference type="Pfam" id="PF00685">
    <property type="entry name" value="Sulfotransfer_1"/>
    <property type="match status" value="1"/>
</dbReference>
<dbReference type="GO" id="GO:0050659">
    <property type="term" value="F:N-acetylgalactosamine 4-sulfate 6-O-sulfotransferase activity"/>
    <property type="evidence" value="ECO:0007669"/>
    <property type="project" value="TreeGrafter"/>
</dbReference>